<feature type="domain" description="Gfo/Idh/MocA-like oxidoreductase N-terminal" evidence="3">
    <location>
        <begin position="4"/>
        <end position="119"/>
    </location>
</feature>
<accession>A0A399ENG8</accession>
<gene>
    <name evidence="5" type="primary">xdh</name>
    <name evidence="5" type="ORF">Mterra_01683</name>
</gene>
<dbReference type="PANTHER" id="PTHR43708:SF5">
    <property type="entry name" value="CONSERVED EXPRESSED OXIDOREDUCTASE (EUROFUNG)-RELATED"/>
    <property type="match status" value="1"/>
</dbReference>
<evidence type="ECO:0000256" key="2">
    <source>
        <dbReference type="ARBA" id="ARBA00023002"/>
    </source>
</evidence>
<evidence type="ECO:0000256" key="1">
    <source>
        <dbReference type="ARBA" id="ARBA00010928"/>
    </source>
</evidence>
<evidence type="ECO:0000259" key="4">
    <source>
        <dbReference type="Pfam" id="PF22725"/>
    </source>
</evidence>
<dbReference type="EMBL" id="QXDL01000057">
    <property type="protein sequence ID" value="RIH85538.1"/>
    <property type="molecule type" value="Genomic_DNA"/>
</dbReference>
<keyword evidence="6" id="KW-1185">Reference proteome</keyword>
<proteinExistence type="inferred from homology"/>
<dbReference type="Proteomes" id="UP000265715">
    <property type="component" value="Unassembled WGS sequence"/>
</dbReference>
<dbReference type="Pfam" id="PF01408">
    <property type="entry name" value="GFO_IDH_MocA"/>
    <property type="match status" value="1"/>
</dbReference>
<evidence type="ECO:0000313" key="6">
    <source>
        <dbReference type="Proteomes" id="UP000265715"/>
    </source>
</evidence>
<dbReference type="PANTHER" id="PTHR43708">
    <property type="entry name" value="CONSERVED EXPRESSED OXIDOREDUCTASE (EUROFUNG)"/>
    <property type="match status" value="1"/>
</dbReference>
<dbReference type="InterPro" id="IPR055170">
    <property type="entry name" value="GFO_IDH_MocA-like_dom"/>
</dbReference>
<dbReference type="InterPro" id="IPR036291">
    <property type="entry name" value="NAD(P)-bd_dom_sf"/>
</dbReference>
<dbReference type="Pfam" id="PF22725">
    <property type="entry name" value="GFO_IDH_MocA_C3"/>
    <property type="match status" value="1"/>
</dbReference>
<dbReference type="GO" id="GO:0000166">
    <property type="term" value="F:nucleotide binding"/>
    <property type="evidence" value="ECO:0007669"/>
    <property type="project" value="InterPro"/>
</dbReference>
<dbReference type="Gene3D" id="3.40.50.720">
    <property type="entry name" value="NAD(P)-binding Rossmann-like Domain"/>
    <property type="match status" value="1"/>
</dbReference>
<sequence length="360" mass="39713">MKPLNVAIVGCGVIAGPYSKDILTHPELELVGFYDLDPARAQKHAAEYGGRVFGSYEEVLAAPDVDVVVNLTIHHAHHAVVKQALEAGKHVYGEKPLAMSYREAAELVRLAQDRGLRLACAPIVFLGEAQQTAMRWVREGKLGTVRMVYAEVNHGRIEVWHPAPQPFYEVGPLFDVGVYPLTVLTALFGPARRVSAYGTTLKPDRLTKRGVPFRVEGPDYLALHLEFEGGPVVRLTANFYVSHRTVQGEGIEFHGDAGSLHLVRWFERDARLEYADFEKPYEPVPLDKTPERGFDWSAGLLDMAEAIAQGRPQRVTGAQAAHVVEIQEAAYRSIETGRPVELTSSFEVPAPMPYAAAEQA</sequence>
<evidence type="ECO:0000313" key="5">
    <source>
        <dbReference type="EMBL" id="RIH85538.1"/>
    </source>
</evidence>
<dbReference type="OrthoDB" id="9815825at2"/>
<protein>
    <submittedName>
        <fullName evidence="5">D-xylose dehydrogenase</fullName>
        <ecNumber evidence="5">1.1.1.179</ecNumber>
    </submittedName>
</protein>
<keyword evidence="2 5" id="KW-0560">Oxidoreductase</keyword>
<organism evidence="5 6">
    <name type="scientific">Calidithermus terrae</name>
    <dbReference type="NCBI Taxonomy" id="1408545"/>
    <lineage>
        <taxon>Bacteria</taxon>
        <taxon>Thermotogati</taxon>
        <taxon>Deinococcota</taxon>
        <taxon>Deinococci</taxon>
        <taxon>Thermales</taxon>
        <taxon>Thermaceae</taxon>
        <taxon>Calidithermus</taxon>
    </lineage>
</organism>
<dbReference type="EC" id="1.1.1.179" evidence="5"/>
<dbReference type="SUPFAM" id="SSF51735">
    <property type="entry name" value="NAD(P)-binding Rossmann-fold domains"/>
    <property type="match status" value="1"/>
</dbReference>
<reference evidence="5 6" key="1">
    <citation type="submission" date="2018-08" db="EMBL/GenBank/DDBJ databases">
        <title>Meiothermus terrae DSM 26712 genome sequencing project.</title>
        <authorList>
            <person name="Da Costa M.S."/>
            <person name="Albuquerque L."/>
            <person name="Raposo P."/>
            <person name="Froufe H.J.C."/>
            <person name="Barroso C.S."/>
            <person name="Egas C."/>
        </authorList>
    </citation>
    <scope>NUCLEOTIDE SEQUENCE [LARGE SCALE GENOMIC DNA]</scope>
    <source>
        <strain evidence="5 6">DSM 26712</strain>
    </source>
</reference>
<feature type="domain" description="GFO/IDH/MocA-like oxidoreductase" evidence="4">
    <location>
        <begin position="131"/>
        <end position="260"/>
    </location>
</feature>
<dbReference type="InterPro" id="IPR000683">
    <property type="entry name" value="Gfo/Idh/MocA-like_OxRdtase_N"/>
</dbReference>
<dbReference type="GO" id="GO:0047837">
    <property type="term" value="F:D-xylose 1-dehydrogenase (NADP+) activity"/>
    <property type="evidence" value="ECO:0007669"/>
    <property type="project" value="UniProtKB-EC"/>
</dbReference>
<name>A0A399ENG8_9DEIN</name>
<comment type="caution">
    <text evidence="5">The sequence shown here is derived from an EMBL/GenBank/DDBJ whole genome shotgun (WGS) entry which is preliminary data.</text>
</comment>
<dbReference type="AlphaFoldDB" id="A0A399ENG8"/>
<evidence type="ECO:0000259" key="3">
    <source>
        <dbReference type="Pfam" id="PF01408"/>
    </source>
</evidence>
<dbReference type="Gene3D" id="3.30.360.10">
    <property type="entry name" value="Dihydrodipicolinate Reductase, domain 2"/>
    <property type="match status" value="1"/>
</dbReference>
<dbReference type="SUPFAM" id="SSF55347">
    <property type="entry name" value="Glyceraldehyde-3-phosphate dehydrogenase-like, C-terminal domain"/>
    <property type="match status" value="1"/>
</dbReference>
<dbReference type="RefSeq" id="WP_119314809.1">
    <property type="nucleotide sequence ID" value="NZ_QXDL01000057.1"/>
</dbReference>
<comment type="similarity">
    <text evidence="1">Belongs to the Gfo/Idh/MocA family.</text>
</comment>
<dbReference type="InterPro" id="IPR051317">
    <property type="entry name" value="Gfo/Idh/MocA_oxidoreduct"/>
</dbReference>